<accession>A0A454CYC9</accession>
<evidence type="ECO:0000313" key="1">
    <source>
        <dbReference type="EMBL" id="EKM31377.1"/>
    </source>
</evidence>
<protein>
    <submittedName>
        <fullName evidence="1">Uncharacterized protein</fullName>
    </submittedName>
</protein>
<evidence type="ECO:0000313" key="2">
    <source>
        <dbReference type="Proteomes" id="UP000008367"/>
    </source>
</evidence>
<reference evidence="1 2" key="1">
    <citation type="submission" date="2012-10" db="EMBL/GenBank/DDBJ databases">
        <title>Genome sequence of Vibrio Cholerae HENC-02.</title>
        <authorList>
            <person name="Eppinger M."/>
            <person name="Hasan N.A."/>
            <person name="Sengamalay N."/>
            <person name="Hine E."/>
            <person name="Su Q."/>
            <person name="Daugherty S.C."/>
            <person name="Young S."/>
            <person name="Sadzewicz L."/>
            <person name="Tallon L."/>
            <person name="Cebula T.A."/>
            <person name="Ravel J."/>
            <person name="Colwell R.R."/>
        </authorList>
    </citation>
    <scope>NUCLEOTIDE SEQUENCE [LARGE SCALE GENOMIC DNA]</scope>
    <source>
        <strain evidence="1 2">HENC-02</strain>
    </source>
</reference>
<name>A0A454CYC9_VIBHA</name>
<organism evidence="1 2">
    <name type="scientific">Vibrio harveyi</name>
    <name type="common">Beneckea harveyi</name>
    <dbReference type="NCBI Taxonomy" id="669"/>
    <lineage>
        <taxon>Bacteria</taxon>
        <taxon>Pseudomonadati</taxon>
        <taxon>Pseudomonadota</taxon>
        <taxon>Gammaproteobacteria</taxon>
        <taxon>Vibrionales</taxon>
        <taxon>Vibrionaceae</taxon>
        <taxon>Vibrio</taxon>
    </lineage>
</organism>
<feature type="non-terminal residue" evidence="1">
    <location>
        <position position="18"/>
    </location>
</feature>
<dbReference type="Proteomes" id="UP000008367">
    <property type="component" value="Unassembled WGS sequence"/>
</dbReference>
<dbReference type="EMBL" id="AJSR01001217">
    <property type="protein sequence ID" value="EKM31377.1"/>
    <property type="molecule type" value="Genomic_DNA"/>
</dbReference>
<comment type="caution">
    <text evidence="1">The sequence shown here is derived from an EMBL/GenBank/DDBJ whole genome shotgun (WGS) entry which is preliminary data.</text>
</comment>
<dbReference type="AlphaFoldDB" id="A0A454CYC9"/>
<gene>
    <name evidence="1" type="ORF">VCHENC02_2977A</name>
</gene>
<sequence>MVIVRIQIREIPTIVIAT</sequence>
<proteinExistence type="predicted"/>